<comment type="caution">
    <text evidence="2">The sequence shown here is derived from an EMBL/GenBank/DDBJ whole genome shotgun (WGS) entry which is preliminary data.</text>
</comment>
<feature type="domain" description="DUF6879" evidence="1">
    <location>
        <begin position="8"/>
        <end position="166"/>
    </location>
</feature>
<dbReference type="InterPro" id="IPR049244">
    <property type="entry name" value="DUF6879"/>
</dbReference>
<evidence type="ECO:0000313" key="3">
    <source>
        <dbReference type="Proteomes" id="UP000675554"/>
    </source>
</evidence>
<reference evidence="2" key="1">
    <citation type="submission" date="2021-04" db="EMBL/GenBank/DDBJ databases">
        <title>Sequencing of actinobacteria type strains.</title>
        <authorList>
            <person name="Nguyen G.-S."/>
            <person name="Wentzel A."/>
        </authorList>
    </citation>
    <scope>NUCLEOTIDE SEQUENCE</scope>
    <source>
        <strain evidence="2">DSM 42095</strain>
    </source>
</reference>
<accession>A0A8T4J2E6</accession>
<dbReference type="EMBL" id="JAGSMN010000650">
    <property type="protein sequence ID" value="MBR7676367.1"/>
    <property type="molecule type" value="Genomic_DNA"/>
</dbReference>
<keyword evidence="3" id="KW-1185">Reference proteome</keyword>
<dbReference type="Pfam" id="PF21806">
    <property type="entry name" value="DUF6879"/>
    <property type="match status" value="1"/>
</dbReference>
<evidence type="ECO:0000259" key="1">
    <source>
        <dbReference type="Pfam" id="PF21806"/>
    </source>
</evidence>
<name>A0A8T4J2E6_9ACTN</name>
<gene>
    <name evidence="2" type="ORF">KDA82_25845</name>
</gene>
<protein>
    <recommendedName>
        <fullName evidence="1">DUF6879 domain-containing protein</fullName>
    </recommendedName>
</protein>
<dbReference type="Proteomes" id="UP000675554">
    <property type="component" value="Unassembled WGS sequence"/>
</dbReference>
<organism evidence="2 3">
    <name type="scientific">Streptomyces daliensis</name>
    <dbReference type="NCBI Taxonomy" id="299421"/>
    <lineage>
        <taxon>Bacteria</taxon>
        <taxon>Bacillati</taxon>
        <taxon>Actinomycetota</taxon>
        <taxon>Actinomycetes</taxon>
        <taxon>Kitasatosporales</taxon>
        <taxon>Streptomycetaceae</taxon>
        <taxon>Streptomyces</taxon>
    </lineage>
</organism>
<proteinExistence type="predicted"/>
<sequence length="175" mass="20152">MIAGPAITAFFRDGFEETAWRWETRRAYGVPHESEDFQRFLRGEPPCRDLDRPWLVTMRALREEGKRVGRVRVLDQPPTDYQRWLLEDVLDSVEAGEDIRYLPRAEADGLGVSMRDFWLFDSRTLGLFHYDGDISLGMELRQDPAEVDAARRIQALATAPAQPAAEVVRRVRSSM</sequence>
<evidence type="ECO:0000313" key="2">
    <source>
        <dbReference type="EMBL" id="MBR7676367.1"/>
    </source>
</evidence>
<dbReference type="AlphaFoldDB" id="A0A8T4J2E6"/>